<dbReference type="Gene3D" id="3.30.160.390">
    <property type="entry name" value="Integrase, DNA-binding domain"/>
    <property type="match status" value="1"/>
</dbReference>
<evidence type="ECO:0000256" key="3">
    <source>
        <dbReference type="ARBA" id="ARBA00023125"/>
    </source>
</evidence>
<dbReference type="InterPro" id="IPR013762">
    <property type="entry name" value="Integrase-like_cat_sf"/>
</dbReference>
<dbReference type="Gene3D" id="1.10.150.130">
    <property type="match status" value="1"/>
</dbReference>
<organism evidence="8 9">
    <name type="scientific">Hyphomonas atlantica</name>
    <dbReference type="NCBI Taxonomy" id="1280948"/>
    <lineage>
        <taxon>Bacteria</taxon>
        <taxon>Pseudomonadati</taxon>
        <taxon>Pseudomonadota</taxon>
        <taxon>Alphaproteobacteria</taxon>
        <taxon>Hyphomonadales</taxon>
        <taxon>Hyphomonadaceae</taxon>
        <taxon>Hyphomonas</taxon>
    </lineage>
</organism>
<dbReference type="EMBL" id="DMBR01000255">
    <property type="protein sequence ID" value="HAE94579.1"/>
    <property type="molecule type" value="Genomic_DNA"/>
</dbReference>
<dbReference type="PANTHER" id="PTHR30629:SF2">
    <property type="entry name" value="PROPHAGE INTEGRASE INTS-RELATED"/>
    <property type="match status" value="1"/>
</dbReference>
<comment type="similarity">
    <text evidence="1">Belongs to the 'phage' integrase family.</text>
</comment>
<dbReference type="InterPro" id="IPR011010">
    <property type="entry name" value="DNA_brk_join_enz"/>
</dbReference>
<dbReference type="SUPFAM" id="SSF56349">
    <property type="entry name" value="DNA breaking-rejoining enzymes"/>
    <property type="match status" value="1"/>
</dbReference>
<comment type="caution">
    <text evidence="8">The sequence shown here is derived from an EMBL/GenBank/DDBJ whole genome shotgun (WGS) entry which is preliminary data.</text>
</comment>
<evidence type="ECO:0000259" key="7">
    <source>
        <dbReference type="PROSITE" id="PS51900"/>
    </source>
</evidence>
<keyword evidence="4" id="KW-0233">DNA recombination</keyword>
<evidence type="ECO:0000313" key="9">
    <source>
        <dbReference type="Proteomes" id="UP000259173"/>
    </source>
</evidence>
<dbReference type="Gene3D" id="1.10.443.10">
    <property type="entry name" value="Intergrase catalytic core"/>
    <property type="match status" value="1"/>
</dbReference>
<dbReference type="GO" id="GO:0015074">
    <property type="term" value="P:DNA integration"/>
    <property type="evidence" value="ECO:0007669"/>
    <property type="project" value="UniProtKB-KW"/>
</dbReference>
<dbReference type="InterPro" id="IPR038488">
    <property type="entry name" value="Integrase_DNA-bd_sf"/>
</dbReference>
<dbReference type="Pfam" id="PF13356">
    <property type="entry name" value="Arm-DNA-bind_3"/>
    <property type="match status" value="1"/>
</dbReference>
<sequence>MPLTDTQLRQLKPKAKQYKVSDSGGLYVLVTPNGSKLWRLKYRYDGKEKVLAFGAYPDTSLARARERRNDAKTLLADGKDPAETAKARKEEAAALNEHTFANIAAEVMEKLRKEGKADTTLKKKQWLLDKAIADFGDLPITQLTPATVLATLRKVEALGNYESAKRLRSTIGQVCRYAVATARADNDPTYALRGALIAPKVTHMAAATTRDEFAEVVQAVWEYEGGAPSTRAALKLMALLYTRPGELRLALWDEFDLEAATWTIPASRTKMRREHVKHLAPMAVQILQDLRRETGSNYRVFPSSIARDKPISENTLNQALRRMGFEKDQHTSHGFRASASTLLNECGLWDKDAIEAELAHVGADHVRRAYHRALYWDERVKMANWWADQIAGMLARAR</sequence>
<proteinExistence type="inferred from homology"/>
<dbReference type="GO" id="GO:0006310">
    <property type="term" value="P:DNA recombination"/>
    <property type="evidence" value="ECO:0007669"/>
    <property type="project" value="UniProtKB-KW"/>
</dbReference>
<dbReference type="InterPro" id="IPR044068">
    <property type="entry name" value="CB"/>
</dbReference>
<dbReference type="RefSeq" id="WP_348763248.1">
    <property type="nucleotide sequence ID" value="NZ_CAXEMP010000166.1"/>
</dbReference>
<dbReference type="PROSITE" id="PS51898">
    <property type="entry name" value="TYR_RECOMBINASE"/>
    <property type="match status" value="1"/>
</dbReference>
<dbReference type="Pfam" id="PF22022">
    <property type="entry name" value="Phage_int_M"/>
    <property type="match status" value="1"/>
</dbReference>
<evidence type="ECO:0000256" key="4">
    <source>
        <dbReference type="ARBA" id="ARBA00023172"/>
    </source>
</evidence>
<gene>
    <name evidence="8" type="ORF">DCG65_08460</name>
</gene>
<dbReference type="InterPro" id="IPR050808">
    <property type="entry name" value="Phage_Integrase"/>
</dbReference>
<dbReference type="PROSITE" id="PS51900">
    <property type="entry name" value="CB"/>
    <property type="match status" value="1"/>
</dbReference>
<protein>
    <submittedName>
        <fullName evidence="8">Integrase</fullName>
    </submittedName>
</protein>
<accession>A0A3B9L249</accession>
<evidence type="ECO:0000256" key="2">
    <source>
        <dbReference type="ARBA" id="ARBA00022908"/>
    </source>
</evidence>
<dbReference type="InterPro" id="IPR002104">
    <property type="entry name" value="Integrase_catalytic"/>
</dbReference>
<keyword evidence="3 5" id="KW-0238">DNA-binding</keyword>
<evidence type="ECO:0000313" key="8">
    <source>
        <dbReference type="EMBL" id="HAE94579.1"/>
    </source>
</evidence>
<evidence type="ECO:0000256" key="1">
    <source>
        <dbReference type="ARBA" id="ARBA00008857"/>
    </source>
</evidence>
<dbReference type="InterPro" id="IPR053876">
    <property type="entry name" value="Phage_int_M"/>
</dbReference>
<name>A0A3B9L249_9PROT</name>
<dbReference type="AlphaFoldDB" id="A0A3B9L249"/>
<feature type="domain" description="Core-binding (CB)" evidence="7">
    <location>
        <begin position="98"/>
        <end position="179"/>
    </location>
</feature>
<dbReference type="Proteomes" id="UP000259173">
    <property type="component" value="Unassembled WGS sequence"/>
</dbReference>
<dbReference type="GO" id="GO:0003677">
    <property type="term" value="F:DNA binding"/>
    <property type="evidence" value="ECO:0007669"/>
    <property type="project" value="UniProtKB-UniRule"/>
</dbReference>
<dbReference type="Pfam" id="PF00589">
    <property type="entry name" value="Phage_integrase"/>
    <property type="match status" value="1"/>
</dbReference>
<dbReference type="InterPro" id="IPR010998">
    <property type="entry name" value="Integrase_recombinase_N"/>
</dbReference>
<feature type="domain" description="Tyr recombinase" evidence="6">
    <location>
        <begin position="203"/>
        <end position="384"/>
    </location>
</feature>
<keyword evidence="2" id="KW-0229">DNA integration</keyword>
<dbReference type="CDD" id="cd00801">
    <property type="entry name" value="INT_P4_C"/>
    <property type="match status" value="1"/>
</dbReference>
<evidence type="ECO:0000256" key="5">
    <source>
        <dbReference type="PROSITE-ProRule" id="PRU01248"/>
    </source>
</evidence>
<dbReference type="PANTHER" id="PTHR30629">
    <property type="entry name" value="PROPHAGE INTEGRASE"/>
    <property type="match status" value="1"/>
</dbReference>
<evidence type="ECO:0000259" key="6">
    <source>
        <dbReference type="PROSITE" id="PS51898"/>
    </source>
</evidence>
<reference evidence="8 9" key="1">
    <citation type="journal article" date="2018" name="Nat. Biotechnol.">
        <title>A standardized bacterial taxonomy based on genome phylogeny substantially revises the tree of life.</title>
        <authorList>
            <person name="Parks D.H."/>
            <person name="Chuvochina M."/>
            <person name="Waite D.W."/>
            <person name="Rinke C."/>
            <person name="Skarshewski A."/>
            <person name="Chaumeil P.A."/>
            <person name="Hugenholtz P."/>
        </authorList>
    </citation>
    <scope>NUCLEOTIDE SEQUENCE [LARGE SCALE GENOMIC DNA]</scope>
    <source>
        <strain evidence="8">UBA8557</strain>
    </source>
</reference>
<dbReference type="InterPro" id="IPR025166">
    <property type="entry name" value="Integrase_DNA_bind_dom"/>
</dbReference>